<feature type="domain" description="Reverse transcriptase zinc-binding" evidence="1">
    <location>
        <begin position="267"/>
        <end position="337"/>
    </location>
</feature>
<sequence>MWKSILGAWINIRPGLTKEDPTSRAEMLRQPLFGNPSFTNTRVLPLRVSGQGEGCAFARSGHTRVRDLGNQEAQDWKNLSDLKMHFHVSNKASKDIILDSIPRRLDSFSSRAQPGHWINNIAPCSGALLEWVYYVLESLPDKVLVLEFKRVSASRQLRATSHQKHSFLLDNHTLVRVLSQERHGATLKIARDPPSASQRNTTYWIFESGFIENLPCDPGEWHWKETHPLGDAPFFGYTAKRRYKNAKWPSHSRGIITFINNLSLRNSTTLQVVARIWLNARPKTVGTLIWLTLNQGLPIGTWLQVMGISPTCNTCDAGTPESPQHCLLDCPPVQHAWGAFRRVWEDWKAPEGITINWPFALLGEASIKREDDPPDLHAYHIGVFTYLRQPLDILRTFILYYLWSEGCRDLAHLNSIR</sequence>
<reference evidence="2" key="1">
    <citation type="submission" date="2024-03" db="EMBL/GenBank/DDBJ databases">
        <authorList>
            <consortium name="ELIXIR-Norway"/>
            <consortium name="Elixir Norway"/>
        </authorList>
    </citation>
    <scope>NUCLEOTIDE SEQUENCE</scope>
</reference>
<proteinExistence type="predicted"/>
<keyword evidence="3" id="KW-1185">Reference proteome</keyword>
<evidence type="ECO:0000259" key="1">
    <source>
        <dbReference type="Pfam" id="PF13966"/>
    </source>
</evidence>
<dbReference type="Pfam" id="PF13966">
    <property type="entry name" value="zf-RVT"/>
    <property type="match status" value="1"/>
</dbReference>
<organism evidence="2 3">
    <name type="scientific">Sphagnum jensenii</name>
    <dbReference type="NCBI Taxonomy" id="128206"/>
    <lineage>
        <taxon>Eukaryota</taxon>
        <taxon>Viridiplantae</taxon>
        <taxon>Streptophyta</taxon>
        <taxon>Embryophyta</taxon>
        <taxon>Bryophyta</taxon>
        <taxon>Sphagnophytina</taxon>
        <taxon>Sphagnopsida</taxon>
        <taxon>Sphagnales</taxon>
        <taxon>Sphagnaceae</taxon>
        <taxon>Sphagnum</taxon>
    </lineage>
</organism>
<accession>A0ABP1C398</accession>
<protein>
    <recommendedName>
        <fullName evidence="1">Reverse transcriptase zinc-binding domain-containing protein</fullName>
    </recommendedName>
</protein>
<name>A0ABP1C398_9BRYO</name>
<evidence type="ECO:0000313" key="3">
    <source>
        <dbReference type="Proteomes" id="UP001497522"/>
    </source>
</evidence>
<dbReference type="EMBL" id="OZ023710">
    <property type="protein sequence ID" value="CAK9883282.1"/>
    <property type="molecule type" value="Genomic_DNA"/>
</dbReference>
<dbReference type="Proteomes" id="UP001497522">
    <property type="component" value="Chromosome 9"/>
</dbReference>
<evidence type="ECO:0000313" key="2">
    <source>
        <dbReference type="EMBL" id="CAK9883282.1"/>
    </source>
</evidence>
<gene>
    <name evidence="2" type="ORF">CSSPJE1EN2_LOCUS24533</name>
</gene>
<dbReference type="InterPro" id="IPR026960">
    <property type="entry name" value="RVT-Znf"/>
</dbReference>